<dbReference type="EMBL" id="NHNI01000001">
    <property type="protein sequence ID" value="OZY86769.1"/>
    <property type="molecule type" value="Genomic_DNA"/>
</dbReference>
<organism evidence="1 2">
    <name type="scientific">Cellvibrio mixtus</name>
    <dbReference type="NCBI Taxonomy" id="39650"/>
    <lineage>
        <taxon>Bacteria</taxon>
        <taxon>Pseudomonadati</taxon>
        <taxon>Pseudomonadota</taxon>
        <taxon>Gammaproteobacteria</taxon>
        <taxon>Cellvibrionales</taxon>
        <taxon>Cellvibrionaceae</taxon>
        <taxon>Cellvibrio</taxon>
    </lineage>
</organism>
<proteinExistence type="predicted"/>
<keyword evidence="2" id="KW-1185">Reference proteome</keyword>
<evidence type="ECO:0000313" key="2">
    <source>
        <dbReference type="Proteomes" id="UP000216101"/>
    </source>
</evidence>
<dbReference type="Proteomes" id="UP000216101">
    <property type="component" value="Unassembled WGS sequence"/>
</dbReference>
<protein>
    <submittedName>
        <fullName evidence="1">Uncharacterized protein</fullName>
    </submittedName>
</protein>
<comment type="caution">
    <text evidence="1">The sequence shown here is derived from an EMBL/GenBank/DDBJ whole genome shotgun (WGS) entry which is preliminary data.</text>
</comment>
<sequence>MVKKGADMKNIISLSIAVLIANILMINAANANECWRIERQLRQAEYKLQQGGNQSYMKMWQQSRDHNAKELPKCLKRFGISDPSISVANGSGATNNQYYANEALVPINTNNPQLQQVIKTCNYWIQQHNQNASENNRVMRNTACENVNRMRRELSNNKPQEQFTPARTLKECAKPNNVFDNEVKECMQGLREPEWVAKKNI</sequence>
<gene>
    <name evidence="1" type="ORF">CBP51_07090</name>
</gene>
<reference evidence="2" key="1">
    <citation type="submission" date="2017-05" db="EMBL/GenBank/DDBJ databases">
        <authorList>
            <person name="Barney B.M."/>
        </authorList>
    </citation>
    <scope>NUCLEOTIDE SEQUENCE [LARGE SCALE GENOMIC DNA]</scope>
    <source>
        <strain evidence="2">PSBB022</strain>
    </source>
</reference>
<accession>A0A266QBP2</accession>
<evidence type="ECO:0000313" key="1">
    <source>
        <dbReference type="EMBL" id="OZY86769.1"/>
    </source>
</evidence>
<name>A0A266QBP2_9GAMM</name>
<dbReference type="AlphaFoldDB" id="A0A266QBP2"/>